<name>A0ABD0YSK7_9HEMI</name>
<proteinExistence type="predicted"/>
<sequence>MLTIGKRLKSLLSLASKILPHKPPDRKHSKKKKFSSRMNNFSDKDLTNYVLIAGTNSNAEVSVTEGMTSQTNSLDGSSQPCFSFEAEIRSGHNAICSTEGSPILERIEDKRLIDTFNSLRKEEFVNDGRLRKKDQRLFKIMNYNVLSQSLLEFHPYLYVGIPHHILRWKWRFPRILAEIASHDPDVLCLQEVQHNHLANFTDSLEPMGYKGVYKRKTGGKFDGCAIFYKTKRFDMIDAMTVKFYRQGVGQLNRDNIGLAVKLRNRPLCDEDNCSSATVEDTDGGGSGGEQDLVVATTHLLFNPKRHEVRLAQLQLFLAELYQFTNWSKSDKRCSLILTGDFNSYPDSVVVDLIMNGRVNTYYPPLPPHSGVLPNCTLVQNQTKDSGLEESKVVESPMGTDLEKSSPNIEFISNGTLSHHFNFRSAYKFSSRNGTAATTFQGRWVTVDYIFYTFDRLKLVSNVRLLTSDECEQIVGQLPNVHSPSDHFPLIATFTFDADNSSQPGTR</sequence>
<gene>
    <name evidence="3" type="ORF">AAG570_008788</name>
</gene>
<evidence type="ECO:0000313" key="4">
    <source>
        <dbReference type="Proteomes" id="UP001558652"/>
    </source>
</evidence>
<dbReference type="Gene3D" id="3.60.10.10">
    <property type="entry name" value="Endonuclease/exonuclease/phosphatase"/>
    <property type="match status" value="1"/>
</dbReference>
<evidence type="ECO:0000259" key="2">
    <source>
        <dbReference type="Pfam" id="PF03372"/>
    </source>
</evidence>
<dbReference type="PANTHER" id="PTHR12121:SF34">
    <property type="entry name" value="PROTEIN ANGEL"/>
    <property type="match status" value="1"/>
</dbReference>
<keyword evidence="4" id="KW-1185">Reference proteome</keyword>
<dbReference type="AlphaFoldDB" id="A0ABD0YSK7"/>
<evidence type="ECO:0000256" key="1">
    <source>
        <dbReference type="SAM" id="MobiDB-lite"/>
    </source>
</evidence>
<dbReference type="PANTHER" id="PTHR12121">
    <property type="entry name" value="CARBON CATABOLITE REPRESSOR PROTEIN 4"/>
    <property type="match status" value="1"/>
</dbReference>
<dbReference type="InterPro" id="IPR005135">
    <property type="entry name" value="Endo/exonuclease/phosphatase"/>
</dbReference>
<dbReference type="InterPro" id="IPR050410">
    <property type="entry name" value="CCR4/nocturin_mRNA_transcr"/>
</dbReference>
<organism evidence="3 4">
    <name type="scientific">Ranatra chinensis</name>
    <dbReference type="NCBI Taxonomy" id="642074"/>
    <lineage>
        <taxon>Eukaryota</taxon>
        <taxon>Metazoa</taxon>
        <taxon>Ecdysozoa</taxon>
        <taxon>Arthropoda</taxon>
        <taxon>Hexapoda</taxon>
        <taxon>Insecta</taxon>
        <taxon>Pterygota</taxon>
        <taxon>Neoptera</taxon>
        <taxon>Paraneoptera</taxon>
        <taxon>Hemiptera</taxon>
        <taxon>Heteroptera</taxon>
        <taxon>Panheteroptera</taxon>
        <taxon>Nepomorpha</taxon>
        <taxon>Nepidae</taxon>
        <taxon>Ranatrinae</taxon>
        <taxon>Ranatra</taxon>
    </lineage>
</organism>
<feature type="compositionally biased region" description="Basic residues" evidence="1">
    <location>
        <begin position="24"/>
        <end position="35"/>
    </location>
</feature>
<dbReference type="SUPFAM" id="SSF56219">
    <property type="entry name" value="DNase I-like"/>
    <property type="match status" value="1"/>
</dbReference>
<dbReference type="Proteomes" id="UP001558652">
    <property type="component" value="Unassembled WGS sequence"/>
</dbReference>
<evidence type="ECO:0000313" key="3">
    <source>
        <dbReference type="EMBL" id="KAL1138726.1"/>
    </source>
</evidence>
<dbReference type="Pfam" id="PF03372">
    <property type="entry name" value="Exo_endo_phos"/>
    <property type="match status" value="1"/>
</dbReference>
<comment type="caution">
    <text evidence="3">The sequence shown here is derived from an EMBL/GenBank/DDBJ whole genome shotgun (WGS) entry which is preliminary data.</text>
</comment>
<accession>A0ABD0YSK7</accession>
<feature type="region of interest" description="Disordered" evidence="1">
    <location>
        <begin position="19"/>
        <end position="39"/>
    </location>
</feature>
<dbReference type="InterPro" id="IPR036691">
    <property type="entry name" value="Endo/exonu/phosph_ase_sf"/>
</dbReference>
<reference evidence="3 4" key="1">
    <citation type="submission" date="2024-07" db="EMBL/GenBank/DDBJ databases">
        <title>Chromosome-level genome assembly of the water stick insect Ranatra chinensis (Heteroptera: Nepidae).</title>
        <authorList>
            <person name="Liu X."/>
        </authorList>
    </citation>
    <scope>NUCLEOTIDE SEQUENCE [LARGE SCALE GENOMIC DNA]</scope>
    <source>
        <strain evidence="3">Cailab_2021Rc</strain>
        <tissue evidence="3">Muscle</tissue>
    </source>
</reference>
<protein>
    <recommendedName>
        <fullName evidence="2">Endonuclease/exonuclease/phosphatase domain-containing protein</fullName>
    </recommendedName>
</protein>
<feature type="domain" description="Endonuclease/exonuclease/phosphatase" evidence="2">
    <location>
        <begin position="143"/>
        <end position="486"/>
    </location>
</feature>
<dbReference type="EMBL" id="JBFDAA010000003">
    <property type="protein sequence ID" value="KAL1138726.1"/>
    <property type="molecule type" value="Genomic_DNA"/>
</dbReference>